<evidence type="ECO:0000256" key="1">
    <source>
        <dbReference type="SAM" id="MobiDB-lite"/>
    </source>
</evidence>
<organism evidence="3 4">
    <name type="scientific">Flavobacterium johnsoniae</name>
    <name type="common">Cytophaga johnsonae</name>
    <dbReference type="NCBI Taxonomy" id="986"/>
    <lineage>
        <taxon>Bacteria</taxon>
        <taxon>Pseudomonadati</taxon>
        <taxon>Bacteroidota</taxon>
        <taxon>Flavobacteriia</taxon>
        <taxon>Flavobacteriales</taxon>
        <taxon>Flavobacteriaceae</taxon>
        <taxon>Flavobacterium</taxon>
    </lineage>
</organism>
<dbReference type="RefSeq" id="WP_073411864.1">
    <property type="nucleotide sequence ID" value="NZ_FQWH01000023.1"/>
</dbReference>
<name>A0A1M5W386_FLAJO</name>
<evidence type="ECO:0000313" key="4">
    <source>
        <dbReference type="Proteomes" id="UP000184112"/>
    </source>
</evidence>
<feature type="chain" id="PRO_5012047905" description="Lipoprotein" evidence="2">
    <location>
        <begin position="23"/>
        <end position="202"/>
    </location>
</feature>
<feature type="signal peptide" evidence="2">
    <location>
        <begin position="1"/>
        <end position="22"/>
    </location>
</feature>
<dbReference type="EMBL" id="FQWH01000023">
    <property type="protein sequence ID" value="SHH82049.1"/>
    <property type="molecule type" value="Genomic_DNA"/>
</dbReference>
<protein>
    <recommendedName>
        <fullName evidence="5">Lipoprotein</fullName>
    </recommendedName>
</protein>
<evidence type="ECO:0008006" key="5">
    <source>
        <dbReference type="Google" id="ProtNLM"/>
    </source>
</evidence>
<dbReference type="Proteomes" id="UP000184112">
    <property type="component" value="Unassembled WGS sequence"/>
</dbReference>
<feature type="compositionally biased region" description="Basic and acidic residues" evidence="1">
    <location>
        <begin position="183"/>
        <end position="193"/>
    </location>
</feature>
<dbReference type="AlphaFoldDB" id="A0A1M5W386"/>
<keyword evidence="2" id="KW-0732">Signal</keyword>
<sequence length="202" mass="22898">MKNLLFISLTILFCSCSTDDFAYSETQINLKSSVLDSLEVNSNFHYEPKEKGLPRKIKVRNQILIVPERISDQIISLVNHGQSKVGSGKFDNQTLSNHTIVMETTPVVALFAIVEESLLGISLQENVKNYIVSLNALKGQDYGIVDDYIIQYEVEKRADQSLSVDEKNTILSISSVSETVLYSEKKRRDRDWETSTTSKKRE</sequence>
<feature type="region of interest" description="Disordered" evidence="1">
    <location>
        <begin position="183"/>
        <end position="202"/>
    </location>
</feature>
<reference evidence="3 4" key="1">
    <citation type="submission" date="2016-11" db="EMBL/GenBank/DDBJ databases">
        <authorList>
            <person name="Jaros S."/>
            <person name="Januszkiewicz K."/>
            <person name="Wedrychowicz H."/>
        </authorList>
    </citation>
    <scope>NUCLEOTIDE SEQUENCE [LARGE SCALE GENOMIC DNA]</scope>
    <source>
        <strain evidence="3 4">DSM 6792</strain>
    </source>
</reference>
<proteinExistence type="predicted"/>
<accession>A0A1M5W386</accession>
<dbReference type="PROSITE" id="PS51257">
    <property type="entry name" value="PROKAR_LIPOPROTEIN"/>
    <property type="match status" value="1"/>
</dbReference>
<evidence type="ECO:0000313" key="3">
    <source>
        <dbReference type="EMBL" id="SHH82049.1"/>
    </source>
</evidence>
<evidence type="ECO:0000256" key="2">
    <source>
        <dbReference type="SAM" id="SignalP"/>
    </source>
</evidence>
<gene>
    <name evidence="3" type="ORF">SAMN05444388_1235</name>
</gene>